<keyword evidence="6" id="KW-0227">DNA damage</keyword>
<dbReference type="InterPro" id="IPR006293">
    <property type="entry name" value="DNA_helicase_ATP-dep_RecQ_bac"/>
</dbReference>
<dbReference type="SMART" id="SM00341">
    <property type="entry name" value="HRDC"/>
    <property type="match status" value="1"/>
</dbReference>
<keyword evidence="13" id="KW-0234">DNA repair</keyword>
<dbReference type="PROSITE" id="PS50967">
    <property type="entry name" value="HRDC"/>
    <property type="match status" value="1"/>
</dbReference>
<dbReference type="EMBL" id="CP008876">
    <property type="protein sequence ID" value="AIF67809.1"/>
    <property type="molecule type" value="Genomic_DNA"/>
</dbReference>
<dbReference type="InterPro" id="IPR010997">
    <property type="entry name" value="HRDC-like_sf"/>
</dbReference>
<gene>
    <name evidence="20" type="ORF">GZ22_14965</name>
</gene>
<dbReference type="InterPro" id="IPR014001">
    <property type="entry name" value="Helicase_ATP-bd"/>
</dbReference>
<dbReference type="EC" id="5.6.2.4" evidence="16"/>
<dbReference type="RefSeq" id="WP_038563939.1">
    <property type="nucleotide sequence ID" value="NZ_CP008876.1"/>
</dbReference>
<sequence length="706" mass="80227">MEATAQQILKDYYGYDTFRRGQAEVIEHVMKNENTLAIMPTGGGKSICYQVPALMRQGTALIISPLISLMKDQVDALTAMDIPAAYINSTLEAAELEWTMQQAAQGAFTFLYVAPERLENTRFLQMVRRLSISLIAFDEAHCISQWGHDFRPSYRSATSILDKLTDTPPVMALTATATPQVADDIQRLLDIQEDFTTRTGFARDNLRFQVVKGADKERYILDFIQKRKQDTGIIYAPTRKLVDQLSLFLDRQGVKTAKYHAGMSEADRQAAQSSFIQDEVSVMIATNAFGMGIDKSNVRYVLHYALPMNMEAYYQEAGRAGRDGEPSDCVLLFSGQDVHLLKFLIENSSSDTQAEYQKLQQMMNYCHTQSCLQTYMLHYFQDPHIPEDCGRCSNCLNEFEKTDMTREAQMVLSCVKRMDERFGAVLVAKVLKGSKDKRIKQFGLESLSTYGIMKNRTEKDITQFIHYLSAEMILAPTDDKYPVLTLTDEAVQILKGEKKVMMQIAKATETAEADYDEALFQELRELRKEIAQAEGLPPYVIFSDATLKELCRYIPHSQSEMLGIKGIGERRMEQYGEQFLEVLKQHEQTATAPNRDQKPLLQEKQDTPSHLISFEAFEKGSSMEEIAKERGLTPMTVSNHLFKAYADGEPLDLQQFFTAEQETAILDVLKQHDELPKLRDIKEQMDVACDYHAIRAVLVHQGILEQ</sequence>
<accession>A0A075LN67</accession>
<dbReference type="InterPro" id="IPR004589">
    <property type="entry name" value="DNA_helicase_ATP-dep_RecQ"/>
</dbReference>
<proteinExistence type="inferred from homology"/>
<comment type="cofactor">
    <cofactor evidence="1">
        <name>Mg(2+)</name>
        <dbReference type="ChEBI" id="CHEBI:18420"/>
    </cofactor>
</comment>
<keyword evidence="4" id="KW-0479">Metal-binding</keyword>
<evidence type="ECO:0000259" key="18">
    <source>
        <dbReference type="PROSITE" id="PS51192"/>
    </source>
</evidence>
<dbReference type="InterPro" id="IPR002121">
    <property type="entry name" value="HRDC_dom"/>
</dbReference>
<evidence type="ECO:0000259" key="17">
    <source>
        <dbReference type="PROSITE" id="PS50967"/>
    </source>
</evidence>
<evidence type="ECO:0000256" key="6">
    <source>
        <dbReference type="ARBA" id="ARBA00022763"/>
    </source>
</evidence>
<dbReference type="InterPro" id="IPR044876">
    <property type="entry name" value="HRDC_dom_sf"/>
</dbReference>
<dbReference type="HOGENOM" id="CLU_001103_14_3_9"/>
<dbReference type="PROSITE" id="PS51192">
    <property type="entry name" value="HELICASE_ATP_BIND_1"/>
    <property type="match status" value="1"/>
</dbReference>
<evidence type="ECO:0000256" key="8">
    <source>
        <dbReference type="ARBA" id="ARBA00022806"/>
    </source>
</evidence>
<evidence type="ECO:0000256" key="15">
    <source>
        <dbReference type="ARBA" id="ARBA00034617"/>
    </source>
</evidence>
<keyword evidence="12" id="KW-0233">DNA recombination</keyword>
<dbReference type="InterPro" id="IPR036388">
    <property type="entry name" value="WH-like_DNA-bd_sf"/>
</dbReference>
<dbReference type="GO" id="GO:0046872">
    <property type="term" value="F:metal ion binding"/>
    <property type="evidence" value="ECO:0007669"/>
    <property type="project" value="UniProtKB-KW"/>
</dbReference>
<evidence type="ECO:0000256" key="16">
    <source>
        <dbReference type="NCBIfam" id="TIGR01389"/>
    </source>
</evidence>
<dbReference type="CDD" id="cd18794">
    <property type="entry name" value="SF2_C_RecQ"/>
    <property type="match status" value="1"/>
</dbReference>
<evidence type="ECO:0000256" key="3">
    <source>
        <dbReference type="ARBA" id="ARBA00005446"/>
    </source>
</evidence>
<dbReference type="GO" id="GO:0009432">
    <property type="term" value="P:SOS response"/>
    <property type="evidence" value="ECO:0007669"/>
    <property type="project" value="UniProtKB-UniRule"/>
</dbReference>
<dbReference type="Pfam" id="PF14493">
    <property type="entry name" value="HTH_40"/>
    <property type="match status" value="1"/>
</dbReference>
<dbReference type="Pfam" id="PF16124">
    <property type="entry name" value="RecQ_Zn_bind"/>
    <property type="match status" value="1"/>
</dbReference>
<dbReference type="GeneID" id="34221805"/>
<dbReference type="Proteomes" id="UP000027980">
    <property type="component" value="Chromosome"/>
</dbReference>
<comment type="cofactor">
    <cofactor evidence="2">
        <name>Zn(2+)</name>
        <dbReference type="ChEBI" id="CHEBI:29105"/>
    </cofactor>
</comment>
<evidence type="ECO:0000256" key="7">
    <source>
        <dbReference type="ARBA" id="ARBA00022801"/>
    </source>
</evidence>
<dbReference type="CDD" id="cd17920">
    <property type="entry name" value="DEXHc_RecQ"/>
    <property type="match status" value="1"/>
</dbReference>
<dbReference type="GO" id="GO:0043590">
    <property type="term" value="C:bacterial nucleoid"/>
    <property type="evidence" value="ECO:0007669"/>
    <property type="project" value="TreeGrafter"/>
</dbReference>
<dbReference type="Pfam" id="PF09382">
    <property type="entry name" value="RQC"/>
    <property type="match status" value="1"/>
</dbReference>
<evidence type="ECO:0000313" key="20">
    <source>
        <dbReference type="EMBL" id="AIF67809.1"/>
    </source>
</evidence>
<evidence type="ECO:0000256" key="1">
    <source>
        <dbReference type="ARBA" id="ARBA00001946"/>
    </source>
</evidence>
<dbReference type="GO" id="GO:0009378">
    <property type="term" value="F:four-way junction helicase activity"/>
    <property type="evidence" value="ECO:0007669"/>
    <property type="project" value="TreeGrafter"/>
</dbReference>
<evidence type="ECO:0000256" key="10">
    <source>
        <dbReference type="ARBA" id="ARBA00022840"/>
    </source>
</evidence>
<dbReference type="GO" id="GO:0003677">
    <property type="term" value="F:DNA binding"/>
    <property type="evidence" value="ECO:0007669"/>
    <property type="project" value="UniProtKB-KW"/>
</dbReference>
<keyword evidence="5" id="KW-0547">Nucleotide-binding</keyword>
<dbReference type="InterPro" id="IPR036390">
    <property type="entry name" value="WH_DNA-bd_sf"/>
</dbReference>
<evidence type="ECO:0000256" key="13">
    <source>
        <dbReference type="ARBA" id="ARBA00023204"/>
    </source>
</evidence>
<dbReference type="GO" id="GO:0005737">
    <property type="term" value="C:cytoplasm"/>
    <property type="evidence" value="ECO:0007669"/>
    <property type="project" value="TreeGrafter"/>
</dbReference>
<evidence type="ECO:0000256" key="12">
    <source>
        <dbReference type="ARBA" id="ARBA00023172"/>
    </source>
</evidence>
<dbReference type="GO" id="GO:0006310">
    <property type="term" value="P:DNA recombination"/>
    <property type="evidence" value="ECO:0007669"/>
    <property type="project" value="UniProtKB-UniRule"/>
</dbReference>
<evidence type="ECO:0000259" key="19">
    <source>
        <dbReference type="PROSITE" id="PS51194"/>
    </source>
</evidence>
<dbReference type="Gene3D" id="1.10.150.80">
    <property type="entry name" value="HRDC domain"/>
    <property type="match status" value="1"/>
</dbReference>
<dbReference type="GO" id="GO:0006260">
    <property type="term" value="P:DNA replication"/>
    <property type="evidence" value="ECO:0007669"/>
    <property type="project" value="InterPro"/>
</dbReference>
<dbReference type="FunFam" id="1.10.150.80:FF:000002">
    <property type="entry name" value="ATP-dependent DNA helicase RecQ"/>
    <property type="match status" value="1"/>
</dbReference>
<dbReference type="OrthoDB" id="9763310at2"/>
<dbReference type="GO" id="GO:0005524">
    <property type="term" value="F:ATP binding"/>
    <property type="evidence" value="ECO:0007669"/>
    <property type="project" value="UniProtKB-KW"/>
</dbReference>
<dbReference type="PANTHER" id="PTHR13710:SF105">
    <property type="entry name" value="ATP-DEPENDENT DNA HELICASE Q1"/>
    <property type="match status" value="1"/>
</dbReference>
<evidence type="ECO:0000256" key="4">
    <source>
        <dbReference type="ARBA" id="ARBA00022723"/>
    </source>
</evidence>
<name>A0A075LN67_9BACI</name>
<keyword evidence="11" id="KW-0238">DNA-binding</keyword>
<feature type="domain" description="Helicase ATP-binding" evidence="18">
    <location>
        <begin position="26"/>
        <end position="195"/>
    </location>
</feature>
<dbReference type="SMART" id="SM00956">
    <property type="entry name" value="RQC"/>
    <property type="match status" value="1"/>
</dbReference>
<evidence type="ECO:0000256" key="11">
    <source>
        <dbReference type="ARBA" id="ARBA00023125"/>
    </source>
</evidence>
<evidence type="ECO:0000313" key="21">
    <source>
        <dbReference type="Proteomes" id="UP000027980"/>
    </source>
</evidence>
<dbReference type="Gene3D" id="1.10.10.10">
    <property type="entry name" value="Winged helix-like DNA-binding domain superfamily/Winged helix DNA-binding domain"/>
    <property type="match status" value="1"/>
</dbReference>
<evidence type="ECO:0000256" key="9">
    <source>
        <dbReference type="ARBA" id="ARBA00022833"/>
    </source>
</evidence>
<feature type="domain" description="Helicase C-terminal" evidence="19">
    <location>
        <begin position="216"/>
        <end position="363"/>
    </location>
</feature>
<dbReference type="Pfam" id="PF00271">
    <property type="entry name" value="Helicase_C"/>
    <property type="match status" value="1"/>
</dbReference>
<evidence type="ECO:0000256" key="14">
    <source>
        <dbReference type="ARBA" id="ARBA00023235"/>
    </source>
</evidence>
<dbReference type="FunFam" id="3.40.50.300:FF:000296">
    <property type="entry name" value="ATP-dependent DNA helicase RecQ"/>
    <property type="match status" value="1"/>
</dbReference>
<dbReference type="InterPro" id="IPR011545">
    <property type="entry name" value="DEAD/DEAH_box_helicase_dom"/>
</dbReference>
<dbReference type="NCBIfam" id="TIGR00614">
    <property type="entry name" value="recQ_fam"/>
    <property type="match status" value="1"/>
</dbReference>
<dbReference type="PROSITE" id="PS51194">
    <property type="entry name" value="HELICASE_CTER"/>
    <property type="match status" value="1"/>
</dbReference>
<dbReference type="SMART" id="SM00490">
    <property type="entry name" value="HELICc"/>
    <property type="match status" value="1"/>
</dbReference>
<dbReference type="SUPFAM" id="SSF52540">
    <property type="entry name" value="P-loop containing nucleoside triphosphate hydrolases"/>
    <property type="match status" value="1"/>
</dbReference>
<dbReference type="PANTHER" id="PTHR13710">
    <property type="entry name" value="DNA HELICASE RECQ FAMILY MEMBER"/>
    <property type="match status" value="1"/>
</dbReference>
<organism evidence="20 21">
    <name type="scientific">Terribacillus saccharophilus</name>
    <dbReference type="NCBI Taxonomy" id="361277"/>
    <lineage>
        <taxon>Bacteria</taxon>
        <taxon>Bacillati</taxon>
        <taxon>Bacillota</taxon>
        <taxon>Bacilli</taxon>
        <taxon>Bacillales</taxon>
        <taxon>Bacillaceae</taxon>
        <taxon>Terribacillus</taxon>
    </lineage>
</organism>
<dbReference type="GO" id="GO:0030894">
    <property type="term" value="C:replisome"/>
    <property type="evidence" value="ECO:0007669"/>
    <property type="project" value="TreeGrafter"/>
</dbReference>
<reference evidence="20 21" key="1">
    <citation type="submission" date="2014-07" db="EMBL/GenBank/DDBJ databases">
        <title>Complete genome sequence of a moderately halophilic bacterium Terribacillus aidingensis MP602, isolated from Cryptomeria fortunei in Tianmu mountain in China.</title>
        <authorList>
            <person name="Wang Y."/>
            <person name="Lu P."/>
            <person name="Zhang L."/>
        </authorList>
    </citation>
    <scope>NUCLEOTIDE SEQUENCE [LARGE SCALE GENOMIC DNA]</scope>
    <source>
        <strain evidence="20 21">MP602</strain>
    </source>
</reference>
<evidence type="ECO:0000256" key="5">
    <source>
        <dbReference type="ARBA" id="ARBA00022741"/>
    </source>
</evidence>
<evidence type="ECO:0000256" key="2">
    <source>
        <dbReference type="ARBA" id="ARBA00001947"/>
    </source>
</evidence>
<dbReference type="AlphaFoldDB" id="A0A075LN67"/>
<dbReference type="GO" id="GO:0016787">
    <property type="term" value="F:hydrolase activity"/>
    <property type="evidence" value="ECO:0007669"/>
    <property type="project" value="UniProtKB-KW"/>
</dbReference>
<dbReference type="Pfam" id="PF00270">
    <property type="entry name" value="DEAD"/>
    <property type="match status" value="1"/>
</dbReference>
<dbReference type="SUPFAM" id="SSF47819">
    <property type="entry name" value="HRDC-like"/>
    <property type="match status" value="1"/>
</dbReference>
<keyword evidence="9" id="KW-0862">Zinc</keyword>
<dbReference type="InterPro" id="IPR032284">
    <property type="entry name" value="RecQ_Zn-bd"/>
</dbReference>
<dbReference type="KEGG" id="tap:GZ22_14965"/>
<comment type="similarity">
    <text evidence="3">Belongs to the helicase family. RecQ subfamily.</text>
</comment>
<comment type="catalytic activity">
    <reaction evidence="15">
        <text>Couples ATP hydrolysis with the unwinding of duplex DNA by translocating in the 3'-5' direction.</text>
        <dbReference type="EC" id="5.6.2.4"/>
    </reaction>
</comment>
<feature type="domain" description="HRDC" evidence="17">
    <location>
        <begin position="513"/>
        <end position="593"/>
    </location>
</feature>
<dbReference type="NCBIfam" id="TIGR01389">
    <property type="entry name" value="recQ"/>
    <property type="match status" value="1"/>
</dbReference>
<dbReference type="InterPro" id="IPR018982">
    <property type="entry name" value="RQC_domain"/>
</dbReference>
<keyword evidence="8 20" id="KW-0347">Helicase</keyword>
<keyword evidence="10" id="KW-0067">ATP-binding</keyword>
<keyword evidence="7" id="KW-0378">Hydrolase</keyword>
<keyword evidence="14" id="KW-0413">Isomerase</keyword>
<dbReference type="GO" id="GO:0006281">
    <property type="term" value="P:DNA repair"/>
    <property type="evidence" value="ECO:0007669"/>
    <property type="project" value="UniProtKB-KW"/>
</dbReference>
<dbReference type="SMART" id="SM00487">
    <property type="entry name" value="DEXDc"/>
    <property type="match status" value="1"/>
</dbReference>
<dbReference type="InterPro" id="IPR001650">
    <property type="entry name" value="Helicase_C-like"/>
</dbReference>
<dbReference type="SUPFAM" id="SSF46785">
    <property type="entry name" value="Winged helix' DNA-binding domain"/>
    <property type="match status" value="1"/>
</dbReference>
<dbReference type="Pfam" id="PF00570">
    <property type="entry name" value="HRDC"/>
    <property type="match status" value="1"/>
</dbReference>
<protein>
    <recommendedName>
        <fullName evidence="16">DNA helicase RecQ</fullName>
        <ecNumber evidence="16">5.6.2.4</ecNumber>
    </recommendedName>
</protein>
<dbReference type="InterPro" id="IPR027417">
    <property type="entry name" value="P-loop_NTPase"/>
</dbReference>
<dbReference type="InterPro" id="IPR029491">
    <property type="entry name" value="Helicase_HTH"/>
</dbReference>
<dbReference type="Gene3D" id="3.40.50.300">
    <property type="entry name" value="P-loop containing nucleotide triphosphate hydrolases"/>
    <property type="match status" value="2"/>
</dbReference>
<dbReference type="GO" id="GO:0043138">
    <property type="term" value="F:3'-5' DNA helicase activity"/>
    <property type="evidence" value="ECO:0007669"/>
    <property type="project" value="UniProtKB-EC"/>
</dbReference>